<dbReference type="InterPro" id="IPR001841">
    <property type="entry name" value="Znf_RING"/>
</dbReference>
<evidence type="ECO:0000313" key="5">
    <source>
        <dbReference type="Proteomes" id="UP001295684"/>
    </source>
</evidence>
<name>A0AAD1X8I3_EUPCR</name>
<feature type="region of interest" description="Disordered" evidence="2">
    <location>
        <begin position="129"/>
        <end position="241"/>
    </location>
</feature>
<comment type="caution">
    <text evidence="4">The sequence shown here is derived from an EMBL/GenBank/DDBJ whole genome shotgun (WGS) entry which is preliminary data.</text>
</comment>
<feature type="region of interest" description="Disordered" evidence="2">
    <location>
        <begin position="77"/>
        <end position="108"/>
    </location>
</feature>
<dbReference type="Pfam" id="PF13639">
    <property type="entry name" value="zf-RING_2"/>
    <property type="match status" value="1"/>
</dbReference>
<gene>
    <name evidence="4" type="ORF">ECRASSUSDP1_LOCUS6209</name>
</gene>
<dbReference type="AlphaFoldDB" id="A0AAD1X8I3"/>
<dbReference type="GO" id="GO:0008270">
    <property type="term" value="F:zinc ion binding"/>
    <property type="evidence" value="ECO:0007669"/>
    <property type="project" value="UniProtKB-KW"/>
</dbReference>
<dbReference type="PANTHER" id="PTHR22765:SF434">
    <property type="entry name" value="GB|AAD18119.1-RELATED"/>
    <property type="match status" value="1"/>
</dbReference>
<dbReference type="Proteomes" id="UP001295684">
    <property type="component" value="Unassembled WGS sequence"/>
</dbReference>
<dbReference type="PROSITE" id="PS50089">
    <property type="entry name" value="ZF_RING_2"/>
    <property type="match status" value="1"/>
</dbReference>
<organism evidence="4 5">
    <name type="scientific">Euplotes crassus</name>
    <dbReference type="NCBI Taxonomy" id="5936"/>
    <lineage>
        <taxon>Eukaryota</taxon>
        <taxon>Sar</taxon>
        <taxon>Alveolata</taxon>
        <taxon>Ciliophora</taxon>
        <taxon>Intramacronucleata</taxon>
        <taxon>Spirotrichea</taxon>
        <taxon>Hypotrichia</taxon>
        <taxon>Euplotida</taxon>
        <taxon>Euplotidae</taxon>
        <taxon>Moneuplotes</taxon>
    </lineage>
</organism>
<feature type="region of interest" description="Disordered" evidence="2">
    <location>
        <begin position="272"/>
        <end position="293"/>
    </location>
</feature>
<sequence length="456" mass="53888">MENRENEFSNEELEIQNEPNFRENSGPLEGFFGVLKGALCGVDQEQIDDEEQSSFDVERQRRQFERQLRRAELRRLTNETEDAKQAKMYNKEHKMLDKQDKKEQRELKLEQKRLKKLEKESLKLEKARLKQQKAEMKAQKKLEKQRLKKLRDKEKLEKKLQKQASKQHKLGRITNTQVDVTEAVSESPIEESKEFDNSEPSHSSNDESQVDQDMDVSRSDESNEEIPDEESKDTTAEEDSIESKLLESLKRNKDLAKMLKLTQCLKKEEKMKQKLDNLKNGKKEKREKRERKQKKVSIAKLIKQFNKEQERFRKMVCSNKPLDKHNLSLDKSQYIYNIRQDLGILPKDSAKNCKYKGARLFNRMENQKLFAYDPNNEYFTEDCLNVDETVEGAQSYFGKTEDRVCALCIDDFVQGDMLRRMQQCGHVFHAECIDEHIVYCIKKDETTCPYCRAEIL</sequence>
<feature type="compositionally biased region" description="Basic and acidic residues" evidence="2">
    <location>
        <begin position="129"/>
        <end position="160"/>
    </location>
</feature>
<dbReference type="InterPro" id="IPR013083">
    <property type="entry name" value="Znf_RING/FYVE/PHD"/>
</dbReference>
<keyword evidence="1" id="KW-0479">Metal-binding</keyword>
<feature type="domain" description="RING-type" evidence="3">
    <location>
        <begin position="405"/>
        <end position="452"/>
    </location>
</feature>
<evidence type="ECO:0000313" key="4">
    <source>
        <dbReference type="EMBL" id="CAI2364859.1"/>
    </source>
</evidence>
<dbReference type="SMART" id="SM00184">
    <property type="entry name" value="RING"/>
    <property type="match status" value="1"/>
</dbReference>
<reference evidence="4" key="1">
    <citation type="submission" date="2023-07" db="EMBL/GenBank/DDBJ databases">
        <authorList>
            <consortium name="AG Swart"/>
            <person name="Singh M."/>
            <person name="Singh A."/>
            <person name="Seah K."/>
            <person name="Emmerich C."/>
        </authorList>
    </citation>
    <scope>NUCLEOTIDE SEQUENCE</scope>
    <source>
        <strain evidence="4">DP1</strain>
    </source>
</reference>
<feature type="region of interest" description="Disordered" evidence="2">
    <location>
        <begin position="1"/>
        <end position="27"/>
    </location>
</feature>
<feature type="compositionally biased region" description="Basic and acidic residues" evidence="2">
    <location>
        <begin position="272"/>
        <end position="281"/>
    </location>
</feature>
<dbReference type="InterPro" id="IPR051826">
    <property type="entry name" value="E3_ubiquitin-ligase_domain"/>
</dbReference>
<dbReference type="Gene3D" id="3.30.40.10">
    <property type="entry name" value="Zinc/RING finger domain, C3HC4 (zinc finger)"/>
    <property type="match status" value="1"/>
</dbReference>
<evidence type="ECO:0000259" key="3">
    <source>
        <dbReference type="PROSITE" id="PS50089"/>
    </source>
</evidence>
<keyword evidence="5" id="KW-1185">Reference proteome</keyword>
<proteinExistence type="predicted"/>
<feature type="compositionally biased region" description="Basic residues" evidence="2">
    <location>
        <begin position="282"/>
        <end position="293"/>
    </location>
</feature>
<dbReference type="GO" id="GO:0061630">
    <property type="term" value="F:ubiquitin protein ligase activity"/>
    <property type="evidence" value="ECO:0007669"/>
    <property type="project" value="TreeGrafter"/>
</dbReference>
<keyword evidence="1" id="KW-0862">Zinc</keyword>
<accession>A0AAD1X8I3</accession>
<dbReference type="SUPFAM" id="SSF57850">
    <property type="entry name" value="RING/U-box"/>
    <property type="match status" value="1"/>
</dbReference>
<feature type="compositionally biased region" description="Acidic residues" evidence="2">
    <location>
        <begin position="222"/>
        <end position="240"/>
    </location>
</feature>
<keyword evidence="1" id="KW-0863">Zinc-finger</keyword>
<dbReference type="GO" id="GO:0006511">
    <property type="term" value="P:ubiquitin-dependent protein catabolic process"/>
    <property type="evidence" value="ECO:0007669"/>
    <property type="project" value="TreeGrafter"/>
</dbReference>
<dbReference type="PANTHER" id="PTHR22765">
    <property type="entry name" value="RING FINGER AND PROTEASE ASSOCIATED DOMAIN-CONTAINING"/>
    <property type="match status" value="1"/>
</dbReference>
<evidence type="ECO:0000256" key="1">
    <source>
        <dbReference type="PROSITE-ProRule" id="PRU00175"/>
    </source>
</evidence>
<evidence type="ECO:0000256" key="2">
    <source>
        <dbReference type="SAM" id="MobiDB-lite"/>
    </source>
</evidence>
<protein>
    <recommendedName>
        <fullName evidence="3">RING-type domain-containing protein</fullName>
    </recommendedName>
</protein>
<feature type="compositionally biased region" description="Polar residues" evidence="2">
    <location>
        <begin position="198"/>
        <end position="207"/>
    </location>
</feature>
<dbReference type="EMBL" id="CAMPGE010006013">
    <property type="protein sequence ID" value="CAI2364859.1"/>
    <property type="molecule type" value="Genomic_DNA"/>
</dbReference>